<protein>
    <submittedName>
        <fullName evidence="2">Uncharacterized protein</fullName>
    </submittedName>
</protein>
<sequence>MFTLSMDVLNKLLHFLGTRGVNVDKVEAEVSSKSRIDGAIKRAEAEDELVKMEMALGGMWEVGEGMEEDGKGRLDLAIGESAERDVLDGCNVGQGVLLSGTVIDAVESDNQGERRRRRDVELGHCSRGSDSHT</sequence>
<evidence type="ECO:0000313" key="2">
    <source>
        <dbReference type="EMBL" id="KAH7534033.1"/>
    </source>
</evidence>
<dbReference type="EMBL" id="JAEACU010000004">
    <property type="protein sequence ID" value="KAH7534033.1"/>
    <property type="molecule type" value="Genomic_DNA"/>
</dbReference>
<dbReference type="Proteomes" id="UP000813462">
    <property type="component" value="Unassembled WGS sequence"/>
</dbReference>
<reference evidence="2" key="1">
    <citation type="journal article" date="2021" name="Front. Plant Sci.">
        <title>Chromosome-Scale Genome Assembly for Chinese Sour Jujube and Insights Into Its Genome Evolution and Domestication Signature.</title>
        <authorList>
            <person name="Shen L.-Y."/>
            <person name="Luo H."/>
            <person name="Wang X.-L."/>
            <person name="Wang X.-M."/>
            <person name="Qiu X.-J."/>
            <person name="Liu H."/>
            <person name="Zhou S.-S."/>
            <person name="Jia K.-H."/>
            <person name="Nie S."/>
            <person name="Bao Y.-T."/>
            <person name="Zhang R.-G."/>
            <person name="Yun Q.-Z."/>
            <person name="Chai Y.-H."/>
            <person name="Lu J.-Y."/>
            <person name="Li Y."/>
            <person name="Zhao S.-W."/>
            <person name="Mao J.-F."/>
            <person name="Jia S.-G."/>
            <person name="Mao Y.-M."/>
        </authorList>
    </citation>
    <scope>NUCLEOTIDE SEQUENCE</scope>
    <source>
        <strain evidence="2">AT0</strain>
        <tissue evidence="2">Leaf</tissue>
    </source>
</reference>
<proteinExistence type="predicted"/>
<feature type="region of interest" description="Disordered" evidence="1">
    <location>
        <begin position="108"/>
        <end position="133"/>
    </location>
</feature>
<evidence type="ECO:0000256" key="1">
    <source>
        <dbReference type="SAM" id="MobiDB-lite"/>
    </source>
</evidence>
<organism evidence="2 3">
    <name type="scientific">Ziziphus jujuba var. spinosa</name>
    <dbReference type="NCBI Taxonomy" id="714518"/>
    <lineage>
        <taxon>Eukaryota</taxon>
        <taxon>Viridiplantae</taxon>
        <taxon>Streptophyta</taxon>
        <taxon>Embryophyta</taxon>
        <taxon>Tracheophyta</taxon>
        <taxon>Spermatophyta</taxon>
        <taxon>Magnoliopsida</taxon>
        <taxon>eudicotyledons</taxon>
        <taxon>Gunneridae</taxon>
        <taxon>Pentapetalae</taxon>
        <taxon>rosids</taxon>
        <taxon>fabids</taxon>
        <taxon>Rosales</taxon>
        <taxon>Rhamnaceae</taxon>
        <taxon>Paliureae</taxon>
        <taxon>Ziziphus</taxon>
    </lineage>
</organism>
<comment type="caution">
    <text evidence="2">The sequence shown here is derived from an EMBL/GenBank/DDBJ whole genome shotgun (WGS) entry which is preliminary data.</text>
</comment>
<gene>
    <name evidence="2" type="ORF">FEM48_Zijuj04G0194700</name>
</gene>
<feature type="compositionally biased region" description="Basic and acidic residues" evidence="1">
    <location>
        <begin position="118"/>
        <end position="133"/>
    </location>
</feature>
<dbReference type="AlphaFoldDB" id="A0A978VLR4"/>
<name>A0A978VLR4_ZIZJJ</name>
<accession>A0A978VLR4</accession>
<evidence type="ECO:0000313" key="3">
    <source>
        <dbReference type="Proteomes" id="UP000813462"/>
    </source>
</evidence>